<proteinExistence type="predicted"/>
<evidence type="ECO:0000313" key="4">
    <source>
        <dbReference type="Proteomes" id="UP000663870"/>
    </source>
</evidence>
<protein>
    <submittedName>
        <fullName evidence="1">Uncharacterized protein</fullName>
    </submittedName>
</protein>
<dbReference type="PANTHER" id="PTHR30613:SF1">
    <property type="entry name" value="DUF1479 DOMAIN PROTEIN (AFU_ORTHOLOGUE AFUA_5G09280)"/>
    <property type="match status" value="1"/>
</dbReference>
<evidence type="ECO:0000313" key="2">
    <source>
        <dbReference type="EMBL" id="CAF1528567.1"/>
    </source>
</evidence>
<reference evidence="1" key="1">
    <citation type="submission" date="2021-02" db="EMBL/GenBank/DDBJ databases">
        <authorList>
            <person name="Nowell W R."/>
        </authorList>
    </citation>
    <scope>NUCLEOTIDE SEQUENCE</scope>
</reference>
<evidence type="ECO:0000313" key="1">
    <source>
        <dbReference type="EMBL" id="CAF1191859.1"/>
    </source>
</evidence>
<dbReference type="InterPro" id="IPR010856">
    <property type="entry name" value="Gig2-like"/>
</dbReference>
<dbReference type="PANTHER" id="PTHR30613">
    <property type="entry name" value="UNCHARACTERIZED PROTEIN YBIU-RELATED"/>
    <property type="match status" value="1"/>
</dbReference>
<dbReference type="Proteomes" id="UP000663854">
    <property type="component" value="Unassembled WGS sequence"/>
</dbReference>
<organism evidence="1 3">
    <name type="scientific">Rotaria sordida</name>
    <dbReference type="NCBI Taxonomy" id="392033"/>
    <lineage>
        <taxon>Eukaryota</taxon>
        <taxon>Metazoa</taxon>
        <taxon>Spiralia</taxon>
        <taxon>Gnathifera</taxon>
        <taxon>Rotifera</taxon>
        <taxon>Eurotatoria</taxon>
        <taxon>Bdelloidea</taxon>
        <taxon>Philodinida</taxon>
        <taxon>Philodinidae</taxon>
        <taxon>Rotaria</taxon>
    </lineage>
</organism>
<dbReference type="EMBL" id="CAJNOH010001222">
    <property type="protein sequence ID" value="CAF1191859.1"/>
    <property type="molecule type" value="Genomic_DNA"/>
</dbReference>
<dbReference type="Gene3D" id="2.60.120.330">
    <property type="entry name" value="B-lactam Antibiotic, Isopenicillin N Synthase, Chain"/>
    <property type="match status" value="1"/>
</dbReference>
<dbReference type="Pfam" id="PF07350">
    <property type="entry name" value="Gig2-like"/>
    <property type="match status" value="1"/>
</dbReference>
<gene>
    <name evidence="2" type="ORF">JXQ802_LOCUS42062</name>
    <name evidence="1" type="ORF">PYM288_LOCUS24389</name>
</gene>
<accession>A0A814VJX7</accession>
<dbReference type="SUPFAM" id="SSF51197">
    <property type="entry name" value="Clavaminate synthase-like"/>
    <property type="match status" value="1"/>
</dbReference>
<keyword evidence="4" id="KW-1185">Reference proteome</keyword>
<dbReference type="Proteomes" id="UP000663870">
    <property type="component" value="Unassembled WGS sequence"/>
</dbReference>
<evidence type="ECO:0000313" key="3">
    <source>
        <dbReference type="Proteomes" id="UP000663854"/>
    </source>
</evidence>
<dbReference type="InterPro" id="IPR027443">
    <property type="entry name" value="IPNS-like_sf"/>
</dbReference>
<sequence>MATNMTSMSSMMQSSAKPEGDISSVFASLSGDDMNKPLEPRFAQLKRQIIQGHEEEVKNSWYRLLDALKREIAIVRSSNQSIIPQVNFRDIKNLSSDVRNEIQTRGVMVVRGVLPEVDALKLKADVQNYIKQNPHTKAFPQDTRVVYELYVAFSDSCSCQCSSPRGINIR</sequence>
<comment type="caution">
    <text evidence="1">The sequence shown here is derived from an EMBL/GenBank/DDBJ whole genome shotgun (WGS) entry which is preliminary data.</text>
</comment>
<name>A0A814VJX7_9BILA</name>
<dbReference type="AlphaFoldDB" id="A0A814VJX7"/>
<dbReference type="EMBL" id="CAJNOL010002780">
    <property type="protein sequence ID" value="CAF1528567.1"/>
    <property type="molecule type" value="Genomic_DNA"/>
</dbReference>